<dbReference type="EMBL" id="AP024446">
    <property type="protein sequence ID" value="BCS24062.1"/>
    <property type="molecule type" value="Genomic_DNA"/>
</dbReference>
<dbReference type="Pfam" id="PF20174">
    <property type="entry name" value="DUF6540"/>
    <property type="match status" value="1"/>
</dbReference>
<name>A0A7R7XMU9_9EURO</name>
<dbReference type="GeneID" id="64974067"/>
<organism evidence="2 3">
    <name type="scientific">Aspergillus puulaauensis</name>
    <dbReference type="NCBI Taxonomy" id="1220207"/>
    <lineage>
        <taxon>Eukaryota</taxon>
        <taxon>Fungi</taxon>
        <taxon>Dikarya</taxon>
        <taxon>Ascomycota</taxon>
        <taxon>Pezizomycotina</taxon>
        <taxon>Eurotiomycetes</taxon>
        <taxon>Eurotiomycetidae</taxon>
        <taxon>Eurotiales</taxon>
        <taxon>Aspergillaceae</taxon>
        <taxon>Aspergillus</taxon>
    </lineage>
</organism>
<dbReference type="AlphaFoldDB" id="A0A7R7XMU9"/>
<accession>A0A7R7XMU9</accession>
<evidence type="ECO:0000256" key="1">
    <source>
        <dbReference type="SAM" id="MobiDB-lite"/>
    </source>
</evidence>
<protein>
    <submittedName>
        <fullName evidence="2">Uncharacterized protein</fullName>
    </submittedName>
</protein>
<reference evidence="2" key="2">
    <citation type="submission" date="2021-02" db="EMBL/GenBank/DDBJ databases">
        <title>Aspergillus puulaauensis MK2 genome sequence.</title>
        <authorList>
            <person name="Futagami T."/>
            <person name="Mori K."/>
            <person name="Kadooka C."/>
            <person name="Tanaka T."/>
        </authorList>
    </citation>
    <scope>NUCLEOTIDE SEQUENCE</scope>
    <source>
        <strain evidence="2">MK2</strain>
    </source>
</reference>
<dbReference type="OrthoDB" id="2999773at2759"/>
<feature type="region of interest" description="Disordered" evidence="1">
    <location>
        <begin position="1"/>
        <end position="29"/>
    </location>
</feature>
<sequence length="199" mass="21835">MSNLPPPPPPPAVTAANQPNNPTVVPAPAVPPAGPPSSVLVHLLIYNGYPFKDHWAYFVQSRQHKHIGVKIHATGDVRTGFIFEVKRNHNLEATEDIPTKVVPLQWVDGALFDEATISGDDEKEEAIDNKPVGEFEEALYKVDVPGKSLVGIDDVPREGAGRKVTQRDCQTWIVESADQLVKDGIFKSEVVDYLRAAQQ</sequence>
<feature type="compositionally biased region" description="Low complexity" evidence="1">
    <location>
        <begin position="13"/>
        <end position="27"/>
    </location>
</feature>
<gene>
    <name evidence="2" type="ORF">APUU_40506S</name>
</gene>
<reference evidence="2" key="1">
    <citation type="submission" date="2021-01" db="EMBL/GenBank/DDBJ databases">
        <authorList>
            <consortium name="Aspergillus puulaauensis MK2 genome sequencing consortium"/>
            <person name="Kazuki M."/>
            <person name="Futagami T."/>
        </authorList>
    </citation>
    <scope>NUCLEOTIDE SEQUENCE</scope>
    <source>
        <strain evidence="2">MK2</strain>
    </source>
</reference>
<proteinExistence type="predicted"/>
<feature type="compositionally biased region" description="Pro residues" evidence="1">
    <location>
        <begin position="1"/>
        <end position="12"/>
    </location>
</feature>
<evidence type="ECO:0000313" key="2">
    <source>
        <dbReference type="EMBL" id="BCS24062.1"/>
    </source>
</evidence>
<evidence type="ECO:0000313" key="3">
    <source>
        <dbReference type="Proteomes" id="UP000654913"/>
    </source>
</evidence>
<dbReference type="KEGG" id="apuu:APUU_40506S"/>
<keyword evidence="3" id="KW-1185">Reference proteome</keyword>
<dbReference type="RefSeq" id="XP_041556256.1">
    <property type="nucleotide sequence ID" value="XM_041703585.1"/>
</dbReference>
<dbReference type="Proteomes" id="UP000654913">
    <property type="component" value="Chromosome 4"/>
</dbReference>
<dbReference type="InterPro" id="IPR046670">
    <property type="entry name" value="DUF6540"/>
</dbReference>